<dbReference type="PANTHER" id="PTHR31511">
    <property type="entry name" value="PROTEIN CBG23764"/>
    <property type="match status" value="1"/>
</dbReference>
<evidence type="ECO:0000313" key="2">
    <source>
        <dbReference type="Proteomes" id="UP001152795"/>
    </source>
</evidence>
<reference evidence="1" key="1">
    <citation type="submission" date="2020-04" db="EMBL/GenBank/DDBJ databases">
        <authorList>
            <person name="Alioto T."/>
            <person name="Alioto T."/>
            <person name="Gomez Garrido J."/>
        </authorList>
    </citation>
    <scope>NUCLEOTIDE SEQUENCE</scope>
    <source>
        <strain evidence="1">A484AB</strain>
    </source>
</reference>
<gene>
    <name evidence="1" type="ORF">PACLA_8A022113</name>
</gene>
<dbReference type="PANTHER" id="PTHR31511:SF12">
    <property type="entry name" value="RHO TERMINATION FACTOR N-TERMINAL DOMAIN-CONTAINING PROTEIN"/>
    <property type="match status" value="1"/>
</dbReference>
<dbReference type="EMBL" id="CACRXK020030211">
    <property type="protein sequence ID" value="CAB4042482.1"/>
    <property type="molecule type" value="Genomic_DNA"/>
</dbReference>
<feature type="non-terminal residue" evidence="1">
    <location>
        <position position="1"/>
    </location>
</feature>
<sequence>LNRKWENVTSIPLSEEEHKSISKEILRHRIPGKEYGKTKAFNLRFIDSANFLQSSLQKLAENLSENEFNYKEEFFGKHPILKQEGVFPYEYIDCMEKLNETCLPSKEKFFSSLTNGGISDEDYIRGHYMWNKFG</sequence>
<dbReference type="Proteomes" id="UP001152795">
    <property type="component" value="Unassembled WGS sequence"/>
</dbReference>
<feature type="non-terminal residue" evidence="1">
    <location>
        <position position="134"/>
    </location>
</feature>
<comment type="caution">
    <text evidence="1">The sequence shown here is derived from an EMBL/GenBank/DDBJ whole genome shotgun (WGS) entry which is preliminary data.</text>
</comment>
<dbReference type="OrthoDB" id="6602337at2759"/>
<organism evidence="1 2">
    <name type="scientific">Paramuricea clavata</name>
    <name type="common">Red gorgonian</name>
    <name type="synonym">Violescent sea-whip</name>
    <dbReference type="NCBI Taxonomy" id="317549"/>
    <lineage>
        <taxon>Eukaryota</taxon>
        <taxon>Metazoa</taxon>
        <taxon>Cnidaria</taxon>
        <taxon>Anthozoa</taxon>
        <taxon>Octocorallia</taxon>
        <taxon>Malacalcyonacea</taxon>
        <taxon>Plexauridae</taxon>
        <taxon>Paramuricea</taxon>
    </lineage>
</organism>
<accession>A0A6S7LRZ9</accession>
<proteinExistence type="predicted"/>
<protein>
    <submittedName>
        <fullName evidence="1">Uncharacterized protein</fullName>
    </submittedName>
</protein>
<name>A0A6S7LRZ9_PARCT</name>
<keyword evidence="2" id="KW-1185">Reference proteome</keyword>
<dbReference type="AlphaFoldDB" id="A0A6S7LRZ9"/>
<evidence type="ECO:0000313" key="1">
    <source>
        <dbReference type="EMBL" id="CAB4042482.1"/>
    </source>
</evidence>